<dbReference type="GO" id="GO:0005634">
    <property type="term" value="C:nucleus"/>
    <property type="evidence" value="ECO:0007669"/>
    <property type="project" value="UniProtKB-SubCell"/>
</dbReference>
<feature type="domain" description="AP2/ERF" evidence="7">
    <location>
        <begin position="6"/>
        <end position="63"/>
    </location>
</feature>
<evidence type="ECO:0000256" key="3">
    <source>
        <dbReference type="ARBA" id="ARBA00023125"/>
    </source>
</evidence>
<comment type="similarity">
    <text evidence="6">Belongs to the AP2/ERF transcription factor family. ERF subfamily.</text>
</comment>
<protein>
    <submittedName>
        <fullName evidence="8">Integrase-type DNA-binding superfamily protein</fullName>
    </submittedName>
</protein>
<dbReference type="PANTHER" id="PTHR31194">
    <property type="entry name" value="SHN SHINE , DNA BINDING / TRANSCRIPTION FACTOR"/>
    <property type="match status" value="1"/>
</dbReference>
<evidence type="ECO:0000256" key="5">
    <source>
        <dbReference type="ARBA" id="ARBA00023242"/>
    </source>
</evidence>
<keyword evidence="5" id="KW-0539">Nucleus</keyword>
<comment type="caution">
    <text evidence="8">The sequence shown here is derived from an EMBL/GenBank/DDBJ whole genome shotgun (WGS) entry which is preliminary data.</text>
</comment>
<dbReference type="SMART" id="SM00380">
    <property type="entry name" value="AP2"/>
    <property type="match status" value="1"/>
</dbReference>
<proteinExistence type="inferred from homology"/>
<dbReference type="FunFam" id="3.30.730.10:FF:000005">
    <property type="entry name" value="ethylene-responsive transcription factor RAP2-11"/>
    <property type="match status" value="1"/>
</dbReference>
<dbReference type="Proteomes" id="UP000585474">
    <property type="component" value="Unassembled WGS sequence"/>
</dbReference>
<name>A0A7J0FZF1_9ERIC</name>
<dbReference type="SUPFAM" id="SSF54171">
    <property type="entry name" value="DNA-binding domain"/>
    <property type="match status" value="1"/>
</dbReference>
<dbReference type="AlphaFoldDB" id="A0A7J0FZF1"/>
<evidence type="ECO:0000313" key="9">
    <source>
        <dbReference type="Proteomes" id="UP000585474"/>
    </source>
</evidence>
<accession>A0A7J0FZF1</accession>
<dbReference type="InterPro" id="IPR016177">
    <property type="entry name" value="DNA-bd_dom_sf"/>
</dbReference>
<keyword evidence="3 8" id="KW-0238">DNA-binding</keyword>
<dbReference type="EMBL" id="BJWL01000016">
    <property type="protein sequence ID" value="GFZ04081.1"/>
    <property type="molecule type" value="Genomic_DNA"/>
</dbReference>
<evidence type="ECO:0000256" key="6">
    <source>
        <dbReference type="ARBA" id="ARBA00024343"/>
    </source>
</evidence>
<keyword evidence="2" id="KW-0805">Transcription regulation</keyword>
<dbReference type="OrthoDB" id="1920676at2759"/>
<evidence type="ECO:0000256" key="1">
    <source>
        <dbReference type="ARBA" id="ARBA00004123"/>
    </source>
</evidence>
<evidence type="ECO:0000256" key="4">
    <source>
        <dbReference type="ARBA" id="ARBA00023163"/>
    </source>
</evidence>
<dbReference type="CDD" id="cd00018">
    <property type="entry name" value="AP2"/>
    <property type="match status" value="1"/>
</dbReference>
<evidence type="ECO:0000313" key="8">
    <source>
        <dbReference type="EMBL" id="GFZ04081.1"/>
    </source>
</evidence>
<evidence type="ECO:0000256" key="2">
    <source>
        <dbReference type="ARBA" id="ARBA00023015"/>
    </source>
</evidence>
<organism evidence="8 9">
    <name type="scientific">Actinidia rufa</name>
    <dbReference type="NCBI Taxonomy" id="165716"/>
    <lineage>
        <taxon>Eukaryota</taxon>
        <taxon>Viridiplantae</taxon>
        <taxon>Streptophyta</taxon>
        <taxon>Embryophyta</taxon>
        <taxon>Tracheophyta</taxon>
        <taxon>Spermatophyta</taxon>
        <taxon>Magnoliopsida</taxon>
        <taxon>eudicotyledons</taxon>
        <taxon>Gunneridae</taxon>
        <taxon>Pentapetalae</taxon>
        <taxon>asterids</taxon>
        <taxon>Ericales</taxon>
        <taxon>Actinidiaceae</taxon>
        <taxon>Actinidia</taxon>
    </lineage>
</organism>
<dbReference type="InterPro" id="IPR036955">
    <property type="entry name" value="AP2/ERF_dom_sf"/>
</dbReference>
<dbReference type="Pfam" id="PF00847">
    <property type="entry name" value="AP2"/>
    <property type="match status" value="1"/>
</dbReference>
<evidence type="ECO:0000259" key="7">
    <source>
        <dbReference type="PROSITE" id="PS51032"/>
    </source>
</evidence>
<dbReference type="InterPro" id="IPR001471">
    <property type="entry name" value="AP2/ERF_dom"/>
</dbReference>
<dbReference type="GO" id="GO:0003677">
    <property type="term" value="F:DNA binding"/>
    <property type="evidence" value="ECO:0007669"/>
    <property type="project" value="UniProtKB-KW"/>
</dbReference>
<gene>
    <name evidence="8" type="ORF">Acr_16g0007050</name>
</gene>
<dbReference type="PANTHER" id="PTHR31194:SF204">
    <property type="entry name" value="ETHYLENE-RESPONSIVE TRANSCRIPTION FACTOR WIN1"/>
    <property type="match status" value="1"/>
</dbReference>
<dbReference type="InterPro" id="IPR050913">
    <property type="entry name" value="AP2/ERF_ERF"/>
</dbReference>
<comment type="subcellular location">
    <subcellularLocation>
        <location evidence="1">Nucleus</location>
    </subcellularLocation>
</comment>
<dbReference type="PROSITE" id="PS51032">
    <property type="entry name" value="AP2_ERF"/>
    <property type="match status" value="1"/>
</dbReference>
<dbReference type="Gene3D" id="3.30.730.10">
    <property type="entry name" value="AP2/ERF domain"/>
    <property type="match status" value="1"/>
</dbReference>
<reference evidence="8 9" key="1">
    <citation type="submission" date="2019-07" db="EMBL/GenBank/DDBJ databases">
        <title>De Novo Assembly of kiwifruit Actinidia rufa.</title>
        <authorList>
            <person name="Sugita-Konishi S."/>
            <person name="Sato K."/>
            <person name="Mori E."/>
            <person name="Abe Y."/>
            <person name="Kisaki G."/>
            <person name="Hamano K."/>
            <person name="Suezawa K."/>
            <person name="Otani M."/>
            <person name="Fukuda T."/>
            <person name="Manabe T."/>
            <person name="Gomi K."/>
            <person name="Tabuchi M."/>
            <person name="Akimitsu K."/>
            <person name="Kataoka I."/>
        </authorList>
    </citation>
    <scope>NUCLEOTIDE SEQUENCE [LARGE SCALE GENOMIC DNA]</scope>
    <source>
        <strain evidence="9">cv. Fuchu</strain>
    </source>
</reference>
<dbReference type="PRINTS" id="PR00367">
    <property type="entry name" value="ETHRSPELEMNT"/>
</dbReference>
<sequence>MVRSNKFKGVRQRQWGSWVSEIRHPLLKRRVWLGTFETAEEAARAYDEAAVLIAKLRKCCKSPSPSLTCLRLDPENSRIGVWQKQAGVRPDSKWVMTVQLGKKNEELPEKEVPVAVGDGLGEEERMAFAND</sequence>
<keyword evidence="9" id="KW-1185">Reference proteome</keyword>
<keyword evidence="4" id="KW-0804">Transcription</keyword>
<dbReference type="GO" id="GO:0003700">
    <property type="term" value="F:DNA-binding transcription factor activity"/>
    <property type="evidence" value="ECO:0007669"/>
    <property type="project" value="InterPro"/>
</dbReference>